<keyword evidence="10" id="KW-1185">Reference proteome</keyword>
<evidence type="ECO:0000256" key="7">
    <source>
        <dbReference type="RuleBase" id="RU003942"/>
    </source>
</evidence>
<keyword evidence="5 8" id="KW-1133">Transmembrane helix</keyword>
<dbReference type="RefSeq" id="WP_027890532.1">
    <property type="nucleotide sequence ID" value="NZ_CAKMHU010000022.1"/>
</dbReference>
<dbReference type="GeneID" id="78507793"/>
<dbReference type="Pfam" id="PF00893">
    <property type="entry name" value="Multi_Drug_Res"/>
    <property type="match status" value="1"/>
</dbReference>
<evidence type="ECO:0000256" key="2">
    <source>
        <dbReference type="ARBA" id="ARBA00022448"/>
    </source>
</evidence>
<evidence type="ECO:0000256" key="1">
    <source>
        <dbReference type="ARBA" id="ARBA00004651"/>
    </source>
</evidence>
<accession>A0A239U104</accession>
<dbReference type="Proteomes" id="UP000215383">
    <property type="component" value="Chromosome 1"/>
</dbReference>
<dbReference type="GO" id="GO:0005886">
    <property type="term" value="C:plasma membrane"/>
    <property type="evidence" value="ECO:0007669"/>
    <property type="project" value="UniProtKB-SubCell"/>
</dbReference>
<dbReference type="EMBL" id="LT906446">
    <property type="protein sequence ID" value="SNV03532.1"/>
    <property type="molecule type" value="Genomic_DNA"/>
</dbReference>
<dbReference type="GO" id="GO:0022857">
    <property type="term" value="F:transmembrane transporter activity"/>
    <property type="evidence" value="ECO:0007669"/>
    <property type="project" value="InterPro"/>
</dbReference>
<comment type="similarity">
    <text evidence="7">Belongs to the drug/metabolite transporter (DMT) superfamily. Small multidrug resistance (SMR) (TC 2.A.7.1) family.</text>
</comment>
<dbReference type="InterPro" id="IPR000390">
    <property type="entry name" value="Small_drug/metabolite_transptr"/>
</dbReference>
<dbReference type="OrthoDB" id="21828at2"/>
<feature type="transmembrane region" description="Helical" evidence="8">
    <location>
        <begin position="87"/>
        <end position="103"/>
    </location>
</feature>
<proteinExistence type="inferred from homology"/>
<dbReference type="Gene3D" id="1.10.3730.20">
    <property type="match status" value="1"/>
</dbReference>
<keyword evidence="3" id="KW-1003">Cell membrane</keyword>
<protein>
    <submittedName>
        <fullName evidence="9">Multidrug resistance protein ykkD</fullName>
    </submittedName>
</protein>
<dbReference type="AlphaFoldDB" id="A0A239U104"/>
<evidence type="ECO:0000256" key="5">
    <source>
        <dbReference type="ARBA" id="ARBA00022989"/>
    </source>
</evidence>
<evidence type="ECO:0000256" key="4">
    <source>
        <dbReference type="ARBA" id="ARBA00022692"/>
    </source>
</evidence>
<evidence type="ECO:0000256" key="3">
    <source>
        <dbReference type="ARBA" id="ARBA00022475"/>
    </source>
</evidence>
<reference evidence="9 10" key="1">
    <citation type="submission" date="2017-06" db="EMBL/GenBank/DDBJ databases">
        <authorList>
            <consortium name="Pathogen Informatics"/>
        </authorList>
    </citation>
    <scope>NUCLEOTIDE SEQUENCE [LARGE SCALE GENOMIC DNA]</scope>
    <source>
        <strain evidence="9 10">NCTC10570</strain>
    </source>
</reference>
<evidence type="ECO:0000256" key="6">
    <source>
        <dbReference type="ARBA" id="ARBA00023136"/>
    </source>
</evidence>
<name>A0A239U104_9FIRM</name>
<feature type="transmembrane region" description="Helical" evidence="8">
    <location>
        <begin position="30"/>
        <end position="50"/>
    </location>
</feature>
<keyword evidence="4 7" id="KW-0812">Transmembrane</keyword>
<dbReference type="InterPro" id="IPR045324">
    <property type="entry name" value="Small_multidrug_res"/>
</dbReference>
<comment type="subcellular location">
    <subcellularLocation>
        <location evidence="1 7">Cell membrane</location>
        <topology evidence="1 7">Multi-pass membrane protein</topology>
    </subcellularLocation>
</comment>
<sequence>MEWLYVIVSGFCEVMFVNYMNVWQLKRKKLAIVKMCMAFGMSLFLLHLAMRVLPMSVTYAVWTGMGAVGGVGISIIKYGESADWRRLICIAMIIFAVVGLKLTA</sequence>
<organism evidence="9 10">
    <name type="scientific">Megamonas hypermegale</name>
    <dbReference type="NCBI Taxonomy" id="158847"/>
    <lineage>
        <taxon>Bacteria</taxon>
        <taxon>Bacillati</taxon>
        <taxon>Bacillota</taxon>
        <taxon>Negativicutes</taxon>
        <taxon>Selenomonadales</taxon>
        <taxon>Selenomonadaceae</taxon>
        <taxon>Megamonas</taxon>
    </lineage>
</organism>
<feature type="transmembrane region" description="Helical" evidence="8">
    <location>
        <begin position="6"/>
        <end position="23"/>
    </location>
</feature>
<keyword evidence="6 8" id="KW-0472">Membrane</keyword>
<gene>
    <name evidence="9" type="primary">ykkD_2</name>
    <name evidence="9" type="ORF">SAMEA4364220_01804</name>
</gene>
<dbReference type="InterPro" id="IPR037185">
    <property type="entry name" value="EmrE-like"/>
</dbReference>
<evidence type="ECO:0000313" key="10">
    <source>
        <dbReference type="Proteomes" id="UP000215383"/>
    </source>
</evidence>
<keyword evidence="2" id="KW-0813">Transport</keyword>
<dbReference type="PANTHER" id="PTHR30561:SF0">
    <property type="entry name" value="GUANIDINIUM EXPORTER"/>
    <property type="match status" value="1"/>
</dbReference>
<dbReference type="SUPFAM" id="SSF103481">
    <property type="entry name" value="Multidrug resistance efflux transporter EmrE"/>
    <property type="match status" value="1"/>
</dbReference>
<evidence type="ECO:0000313" key="9">
    <source>
        <dbReference type="EMBL" id="SNV03532.1"/>
    </source>
</evidence>
<dbReference type="eggNOG" id="COG2076">
    <property type="taxonomic scope" value="Bacteria"/>
</dbReference>
<evidence type="ECO:0000256" key="8">
    <source>
        <dbReference type="SAM" id="Phobius"/>
    </source>
</evidence>
<dbReference type="PANTHER" id="PTHR30561">
    <property type="entry name" value="SMR FAMILY PROTON-DEPENDENT DRUG EFFLUX TRANSPORTER SUGE"/>
    <property type="match status" value="1"/>
</dbReference>
<feature type="transmembrane region" description="Helical" evidence="8">
    <location>
        <begin position="56"/>
        <end position="75"/>
    </location>
</feature>